<proteinExistence type="predicted"/>
<dbReference type="EMBL" id="BMAW01069530">
    <property type="protein sequence ID" value="GFT69365.1"/>
    <property type="molecule type" value="Genomic_DNA"/>
</dbReference>
<evidence type="ECO:0000256" key="1">
    <source>
        <dbReference type="SAM" id="MobiDB-lite"/>
    </source>
</evidence>
<evidence type="ECO:0000313" key="2">
    <source>
        <dbReference type="EMBL" id="GFT69365.1"/>
    </source>
</evidence>
<name>A0A8X6PHY2_NEPPI</name>
<comment type="caution">
    <text evidence="2">The sequence shown here is derived from an EMBL/GenBank/DDBJ whole genome shotgun (WGS) entry which is preliminary data.</text>
</comment>
<gene>
    <name evidence="2" type="ORF">NPIL_262651</name>
</gene>
<feature type="region of interest" description="Disordered" evidence="1">
    <location>
        <begin position="1"/>
        <end position="23"/>
    </location>
</feature>
<reference evidence="2" key="1">
    <citation type="submission" date="2020-08" db="EMBL/GenBank/DDBJ databases">
        <title>Multicomponent nature underlies the extraordinary mechanical properties of spider dragline silk.</title>
        <authorList>
            <person name="Kono N."/>
            <person name="Nakamura H."/>
            <person name="Mori M."/>
            <person name="Yoshida Y."/>
            <person name="Ohtoshi R."/>
            <person name="Malay A.D."/>
            <person name="Moran D.A.P."/>
            <person name="Tomita M."/>
            <person name="Numata K."/>
            <person name="Arakawa K."/>
        </authorList>
    </citation>
    <scope>NUCLEOTIDE SEQUENCE</scope>
</reference>
<feature type="compositionally biased region" description="Basic and acidic residues" evidence="1">
    <location>
        <begin position="1"/>
        <end position="12"/>
    </location>
</feature>
<keyword evidence="3" id="KW-1185">Reference proteome</keyword>
<dbReference type="AlphaFoldDB" id="A0A8X6PHY2"/>
<dbReference type="Proteomes" id="UP000887013">
    <property type="component" value="Unassembled WGS sequence"/>
</dbReference>
<sequence>MGIEKSSTREETSLLPRFSFGSEHPRRNCLIESEINSFLSDPPLLRLEDPVAHAQRLRGAETRPVVFLFRFCLKEELDDCDRV</sequence>
<accession>A0A8X6PHY2</accession>
<protein>
    <submittedName>
        <fullName evidence="2">Uncharacterized protein</fullName>
    </submittedName>
</protein>
<organism evidence="2 3">
    <name type="scientific">Nephila pilipes</name>
    <name type="common">Giant wood spider</name>
    <name type="synonym">Nephila maculata</name>
    <dbReference type="NCBI Taxonomy" id="299642"/>
    <lineage>
        <taxon>Eukaryota</taxon>
        <taxon>Metazoa</taxon>
        <taxon>Ecdysozoa</taxon>
        <taxon>Arthropoda</taxon>
        <taxon>Chelicerata</taxon>
        <taxon>Arachnida</taxon>
        <taxon>Araneae</taxon>
        <taxon>Araneomorphae</taxon>
        <taxon>Entelegynae</taxon>
        <taxon>Araneoidea</taxon>
        <taxon>Nephilidae</taxon>
        <taxon>Nephila</taxon>
    </lineage>
</organism>
<evidence type="ECO:0000313" key="3">
    <source>
        <dbReference type="Proteomes" id="UP000887013"/>
    </source>
</evidence>